<gene>
    <name evidence="8" type="primary">comB</name>
    <name evidence="8" type="ORF">Xsto_02027</name>
</gene>
<dbReference type="SUPFAM" id="SSF142823">
    <property type="entry name" value="ComB-like"/>
    <property type="match status" value="1"/>
</dbReference>
<dbReference type="InterPro" id="IPR005238">
    <property type="entry name" value="ComB-like"/>
</dbReference>
<dbReference type="PANTHER" id="PTHR37311">
    <property type="entry name" value="2-PHOSPHOSULFOLACTATE PHOSPHATASE-RELATED"/>
    <property type="match status" value="1"/>
</dbReference>
<reference evidence="8 9" key="1">
    <citation type="journal article" date="2017" name="Nat. Microbiol.">
        <title>Natural product diversity associated with the nematode symbionts Photorhabdus and Xenorhabdus.</title>
        <authorList>
            <person name="Tobias N.J."/>
            <person name="Wolff H."/>
            <person name="Djahanschiri B."/>
            <person name="Grundmann F."/>
            <person name="Kronenwerth M."/>
            <person name="Shi Y.M."/>
            <person name="Simonyi S."/>
            <person name="Grun P."/>
            <person name="Shapiro-Ilan D."/>
            <person name="Pidot S.J."/>
            <person name="Stinear T.P."/>
            <person name="Ebersberger I."/>
            <person name="Bode H.B."/>
        </authorList>
    </citation>
    <scope>NUCLEOTIDE SEQUENCE [LARGE SCALE GENOMIC DNA]</scope>
    <source>
        <strain evidence="8 9">DSM 17904</strain>
    </source>
</reference>
<dbReference type="RefSeq" id="WP_099110247.1">
    <property type="nucleotide sequence ID" value="NZ_CAWNRH010000068.1"/>
</dbReference>
<comment type="catalytic activity">
    <reaction evidence="7">
        <text>(2R)-O-phospho-3-sulfolactate + H2O = (2R)-3-sulfolactate + phosphate</text>
        <dbReference type="Rhea" id="RHEA:23416"/>
        <dbReference type="ChEBI" id="CHEBI:15377"/>
        <dbReference type="ChEBI" id="CHEBI:15597"/>
        <dbReference type="ChEBI" id="CHEBI:43474"/>
        <dbReference type="ChEBI" id="CHEBI:58738"/>
        <dbReference type="EC" id="3.1.3.71"/>
    </reaction>
</comment>
<dbReference type="Pfam" id="PF04029">
    <property type="entry name" value="2-ph_phosp"/>
    <property type="match status" value="1"/>
</dbReference>
<evidence type="ECO:0000256" key="4">
    <source>
        <dbReference type="ARBA" id="ARBA00021948"/>
    </source>
</evidence>
<evidence type="ECO:0000256" key="3">
    <source>
        <dbReference type="ARBA" id="ARBA00012953"/>
    </source>
</evidence>
<dbReference type="EC" id="3.1.3.71" evidence="3"/>
<evidence type="ECO:0000256" key="2">
    <source>
        <dbReference type="ARBA" id="ARBA00009997"/>
    </source>
</evidence>
<keyword evidence="6" id="KW-0460">Magnesium</keyword>
<dbReference type="GO" id="GO:0050545">
    <property type="term" value="F:sulfopyruvate decarboxylase activity"/>
    <property type="evidence" value="ECO:0007669"/>
    <property type="project" value="TreeGrafter"/>
</dbReference>
<evidence type="ECO:0000313" key="8">
    <source>
        <dbReference type="EMBL" id="PHM65449.1"/>
    </source>
</evidence>
<evidence type="ECO:0000256" key="5">
    <source>
        <dbReference type="ARBA" id="ARBA00022801"/>
    </source>
</evidence>
<keyword evidence="9" id="KW-1185">Reference proteome</keyword>
<organism evidence="8 9">
    <name type="scientific">Xenorhabdus stockiae</name>
    <dbReference type="NCBI Taxonomy" id="351614"/>
    <lineage>
        <taxon>Bacteria</taxon>
        <taxon>Pseudomonadati</taxon>
        <taxon>Pseudomonadota</taxon>
        <taxon>Gammaproteobacteria</taxon>
        <taxon>Enterobacterales</taxon>
        <taxon>Morganellaceae</taxon>
        <taxon>Xenorhabdus</taxon>
    </lineage>
</organism>
<comment type="cofactor">
    <cofactor evidence="1">
        <name>Mg(2+)</name>
        <dbReference type="ChEBI" id="CHEBI:18420"/>
    </cofactor>
</comment>
<name>A0A2D0KPU1_9GAMM</name>
<dbReference type="Proteomes" id="UP000222366">
    <property type="component" value="Unassembled WGS sequence"/>
</dbReference>
<comment type="caution">
    <text evidence="8">The sequence shown here is derived from an EMBL/GenBank/DDBJ whole genome shotgun (WGS) entry which is preliminary data.</text>
</comment>
<evidence type="ECO:0000256" key="6">
    <source>
        <dbReference type="ARBA" id="ARBA00022842"/>
    </source>
</evidence>
<evidence type="ECO:0000313" key="9">
    <source>
        <dbReference type="Proteomes" id="UP000222366"/>
    </source>
</evidence>
<dbReference type="GO" id="GO:0050532">
    <property type="term" value="F:2-phosphosulfolactate phosphatase activity"/>
    <property type="evidence" value="ECO:0007669"/>
    <property type="project" value="UniProtKB-EC"/>
</dbReference>
<sequence>MSWYCQNQFEVRLEWGLHAAENLAQYVDCVVVVDVMSFSTCVSIASDNNAYVYPYSWKDETAIQYARNLGALSASYNRKCADSQFSLSPASLQAIPEGTKLVLPSPNGSSISFKAKDYGVTVFSGCFRNITACARACEDFKRILVIPSGERWPDGSIRFSIEDYVAAGGIIAFLGDRKLSPEAYAAVAVYEQQRLHGLSSLYNCSSALELKERGFEADVNLCLEIDVSVNANRLNDNFYMAV</sequence>
<dbReference type="EMBL" id="NJAJ01000016">
    <property type="protein sequence ID" value="PHM65449.1"/>
    <property type="molecule type" value="Genomic_DNA"/>
</dbReference>
<proteinExistence type="inferred from homology"/>
<accession>A0A2D0KPU1</accession>
<comment type="similarity">
    <text evidence="2">Belongs to the ComB family.</text>
</comment>
<dbReference type="GO" id="GO:0000287">
    <property type="term" value="F:magnesium ion binding"/>
    <property type="evidence" value="ECO:0007669"/>
    <property type="project" value="InterPro"/>
</dbReference>
<dbReference type="InterPro" id="IPR036702">
    <property type="entry name" value="ComB-like_sf"/>
</dbReference>
<evidence type="ECO:0000256" key="7">
    <source>
        <dbReference type="ARBA" id="ARBA00033711"/>
    </source>
</evidence>
<dbReference type="Gene3D" id="3.90.1560.10">
    <property type="entry name" value="ComB-like"/>
    <property type="match status" value="1"/>
</dbReference>
<dbReference type="PANTHER" id="PTHR37311:SF1">
    <property type="entry name" value="2-PHOSPHOSULFOLACTATE PHOSPHATASE-RELATED"/>
    <property type="match status" value="1"/>
</dbReference>
<keyword evidence="5 8" id="KW-0378">Hydrolase</keyword>
<protein>
    <recommendedName>
        <fullName evidence="4">Probable 2-phosphosulfolactate phosphatase</fullName>
        <ecNumber evidence="3">3.1.3.71</ecNumber>
    </recommendedName>
</protein>
<dbReference type="AlphaFoldDB" id="A0A2D0KPU1"/>
<evidence type="ECO:0000256" key="1">
    <source>
        <dbReference type="ARBA" id="ARBA00001946"/>
    </source>
</evidence>